<evidence type="ECO:0000313" key="1">
    <source>
        <dbReference type="EMBL" id="GJJ78728.1"/>
    </source>
</evidence>
<reference evidence="1" key="1">
    <citation type="submission" date="2021-11" db="EMBL/GenBank/DDBJ databases">
        <authorList>
            <person name="Herlambang A."/>
            <person name="Guo Y."/>
            <person name="Takashima Y."/>
            <person name="Nishizawa T."/>
        </authorList>
    </citation>
    <scope>NUCLEOTIDE SEQUENCE</scope>
    <source>
        <strain evidence="1">E1425</strain>
    </source>
</reference>
<organism evidence="1 2">
    <name type="scientific">Entomortierella parvispora</name>
    <dbReference type="NCBI Taxonomy" id="205924"/>
    <lineage>
        <taxon>Eukaryota</taxon>
        <taxon>Fungi</taxon>
        <taxon>Fungi incertae sedis</taxon>
        <taxon>Mucoromycota</taxon>
        <taxon>Mortierellomycotina</taxon>
        <taxon>Mortierellomycetes</taxon>
        <taxon>Mortierellales</taxon>
        <taxon>Mortierellaceae</taxon>
        <taxon>Entomortierella</taxon>
    </lineage>
</organism>
<keyword evidence="2" id="KW-1185">Reference proteome</keyword>
<dbReference type="EMBL" id="BQFW01000015">
    <property type="protein sequence ID" value="GJJ78728.1"/>
    <property type="molecule type" value="Genomic_DNA"/>
</dbReference>
<comment type="caution">
    <text evidence="1">The sequence shown here is derived from an EMBL/GenBank/DDBJ whole genome shotgun (WGS) entry which is preliminary data.</text>
</comment>
<protein>
    <submittedName>
        <fullName evidence="1">Uncharacterized protein</fullName>
    </submittedName>
</protein>
<evidence type="ECO:0000313" key="2">
    <source>
        <dbReference type="Proteomes" id="UP000827284"/>
    </source>
</evidence>
<accession>A0A9P3M1W5</accession>
<sequence length="107" mass="11723">MSFGKTMEILAQVANVVVAFVQSEWFVSAHDTKTTDMGGRDSGNLYIMSNQAKGVHFNWMAERGPASDRLYSYASSGNSFKSTVEAMKGLGDGYYVQIVFQPVGTNH</sequence>
<dbReference type="AlphaFoldDB" id="A0A9P3M1W5"/>
<dbReference type="Proteomes" id="UP000827284">
    <property type="component" value="Unassembled WGS sequence"/>
</dbReference>
<reference evidence="1" key="2">
    <citation type="journal article" date="2022" name="Microbiol. Resour. Announc.">
        <title>Whole-Genome Sequence of Entomortierella parvispora E1425, a Mucoromycotan Fungus Associated with Burkholderiaceae-Related Endosymbiotic Bacteria.</title>
        <authorList>
            <person name="Herlambang A."/>
            <person name="Guo Y."/>
            <person name="Takashima Y."/>
            <person name="Narisawa K."/>
            <person name="Ohta H."/>
            <person name="Nishizawa T."/>
        </authorList>
    </citation>
    <scope>NUCLEOTIDE SEQUENCE</scope>
    <source>
        <strain evidence="1">E1425</strain>
    </source>
</reference>
<gene>
    <name evidence="1" type="ORF">EMPS_11087</name>
</gene>
<name>A0A9P3M1W5_9FUNG</name>
<proteinExistence type="predicted"/>